<sequence length="406" mass="45651">MYPDKTAEIELCLKRMYILTSQVKRLEIWMTLKSGKMSDDDRMSLTTAVSDEEDAESVHNSPYRAKQTGTAAASFNCTGAVRKAGPSGHQAIVEDLKQTIAENSAVIESLKTALEEKDRHIRQLQMKVDDLEQYQRRQCLRIFGVSESESENTETIATDVAPKIGVQLTESDIDRSHRVGRRNKPNTTPSELWKNLKVIGLGRASEQADIPIPLDLLNEHFVKDPTLNNTTKQDTVLPDSAPPTRDKSYFTDVTPIDVMKAIRRIKTKAQGPDNISILLIQKIQDIVIPTIAHIFNSSLITSTFPKIWKQAFVLPLPKVKVPTDPNDYRPISILPAISKALERIVHRQITNYMNEHKLFDKYQSGFRAGHNTSTALLKVTEDIREAIDSNKVIILTLLDLSKLSTL</sequence>
<proteinExistence type="predicted"/>
<evidence type="ECO:0008006" key="4">
    <source>
        <dbReference type="Google" id="ProtNLM"/>
    </source>
</evidence>
<accession>A0ABQ8SV27</accession>
<evidence type="ECO:0000313" key="3">
    <source>
        <dbReference type="Proteomes" id="UP001148838"/>
    </source>
</evidence>
<keyword evidence="3" id="KW-1185">Reference proteome</keyword>
<evidence type="ECO:0000256" key="1">
    <source>
        <dbReference type="SAM" id="Coils"/>
    </source>
</evidence>
<dbReference type="Proteomes" id="UP001148838">
    <property type="component" value="Unassembled WGS sequence"/>
</dbReference>
<dbReference type="PANTHER" id="PTHR47510:SF3">
    <property type="entry name" value="ENDO_EXONUCLEASE_PHOSPHATASE DOMAIN-CONTAINING PROTEIN"/>
    <property type="match status" value="1"/>
</dbReference>
<dbReference type="SUPFAM" id="SSF56672">
    <property type="entry name" value="DNA/RNA polymerases"/>
    <property type="match status" value="1"/>
</dbReference>
<reference evidence="2 3" key="1">
    <citation type="journal article" date="2022" name="Allergy">
        <title>Genome assembly and annotation of Periplaneta americana reveal a comprehensive cockroach allergen profile.</title>
        <authorList>
            <person name="Wang L."/>
            <person name="Xiong Q."/>
            <person name="Saelim N."/>
            <person name="Wang L."/>
            <person name="Nong W."/>
            <person name="Wan A.T."/>
            <person name="Shi M."/>
            <person name="Liu X."/>
            <person name="Cao Q."/>
            <person name="Hui J.H.L."/>
            <person name="Sookrung N."/>
            <person name="Leung T.F."/>
            <person name="Tungtrongchitr A."/>
            <person name="Tsui S.K.W."/>
        </authorList>
    </citation>
    <scope>NUCLEOTIDE SEQUENCE [LARGE SCALE GENOMIC DNA]</scope>
    <source>
        <strain evidence="2">PWHHKU_190912</strain>
    </source>
</reference>
<dbReference type="EMBL" id="JAJSOF020000019">
    <property type="protein sequence ID" value="KAJ4438058.1"/>
    <property type="molecule type" value="Genomic_DNA"/>
</dbReference>
<evidence type="ECO:0000313" key="2">
    <source>
        <dbReference type="EMBL" id="KAJ4438058.1"/>
    </source>
</evidence>
<comment type="caution">
    <text evidence="2">The sequence shown here is derived from an EMBL/GenBank/DDBJ whole genome shotgun (WGS) entry which is preliminary data.</text>
</comment>
<dbReference type="Gene3D" id="3.30.70.1820">
    <property type="entry name" value="L1 transposable element, RRM domain"/>
    <property type="match status" value="1"/>
</dbReference>
<feature type="coiled-coil region" evidence="1">
    <location>
        <begin position="107"/>
        <end position="137"/>
    </location>
</feature>
<dbReference type="InterPro" id="IPR043502">
    <property type="entry name" value="DNA/RNA_pol_sf"/>
</dbReference>
<keyword evidence="1" id="KW-0175">Coiled coil</keyword>
<organism evidence="2 3">
    <name type="scientific">Periplaneta americana</name>
    <name type="common">American cockroach</name>
    <name type="synonym">Blatta americana</name>
    <dbReference type="NCBI Taxonomy" id="6978"/>
    <lineage>
        <taxon>Eukaryota</taxon>
        <taxon>Metazoa</taxon>
        <taxon>Ecdysozoa</taxon>
        <taxon>Arthropoda</taxon>
        <taxon>Hexapoda</taxon>
        <taxon>Insecta</taxon>
        <taxon>Pterygota</taxon>
        <taxon>Neoptera</taxon>
        <taxon>Polyneoptera</taxon>
        <taxon>Dictyoptera</taxon>
        <taxon>Blattodea</taxon>
        <taxon>Blattoidea</taxon>
        <taxon>Blattidae</taxon>
        <taxon>Blattinae</taxon>
        <taxon>Periplaneta</taxon>
    </lineage>
</organism>
<gene>
    <name evidence="2" type="ORF">ANN_13997</name>
</gene>
<dbReference type="PANTHER" id="PTHR47510">
    <property type="entry name" value="REVERSE TRANSCRIPTASE DOMAIN-CONTAINING PROTEIN"/>
    <property type="match status" value="1"/>
</dbReference>
<protein>
    <recommendedName>
        <fullName evidence="4">Reverse transcriptase domain-containing protein</fullName>
    </recommendedName>
</protein>
<name>A0ABQ8SV27_PERAM</name>